<accession>A0A818JUY4</accession>
<organism evidence="2 4">
    <name type="scientific">Rotaria socialis</name>
    <dbReference type="NCBI Taxonomy" id="392032"/>
    <lineage>
        <taxon>Eukaryota</taxon>
        <taxon>Metazoa</taxon>
        <taxon>Spiralia</taxon>
        <taxon>Gnathifera</taxon>
        <taxon>Rotifera</taxon>
        <taxon>Eurotatoria</taxon>
        <taxon>Bdelloidea</taxon>
        <taxon>Philodinida</taxon>
        <taxon>Philodinidae</taxon>
        <taxon>Rotaria</taxon>
    </lineage>
</organism>
<feature type="region of interest" description="Disordered" evidence="1">
    <location>
        <begin position="56"/>
        <end position="75"/>
    </location>
</feature>
<sequence length="550" mass="62948">MSSVIFQPLLHDPLGWKSSNTTYADTFKWRKHRSTSKDKKTSSYGQQYQRQLRKKQQQQQQQINTSLPSTTTAGEQTFQRVISAKKIEENRDAAPRLNRCLSSKSAPAFIEETQVSNAELKQRTASTNREATCGSRASQRPPTAPPAVEETVRPATSLEIRRASKEEKEKVTIDANNDNSRHWLTYPNPKTPQYLVDVKQRLGQLKIPSTLARPTSESNLSAEQQQQQQQPSQQLQRSESSVTQRSHQQNAAEQRHLFDFNLPQTPADLRAARNRIDKHRYNPSLDNFPIRPQTCPIQSHDTPKPITPLVVVETKDEQLPPIETEPVKDDAWTNNNNNNDNNNNNNNEEPKTDEHEMSTIMLQPVDVDSYPNDYVEAVEAANRAQEQYFRNFNTNDEKKPENCVYRLPAMPTDYKNDSFIAYRNQQRSTTPNANLIRGNDFGSWVRNATNRERESAMKILQDVLNQPVMGYDIPTKPKAVFKQPPVPPPVRTSSGTRKLGRTRTHQRLPCEICEKQLIKHQVWNLSRSETLSCPHEAQTIKQPTIQVRAS</sequence>
<dbReference type="EMBL" id="CAJNYV010003232">
    <property type="protein sequence ID" value="CAF3544762.1"/>
    <property type="molecule type" value="Genomic_DNA"/>
</dbReference>
<evidence type="ECO:0000256" key="1">
    <source>
        <dbReference type="SAM" id="MobiDB-lite"/>
    </source>
</evidence>
<evidence type="ECO:0000313" key="3">
    <source>
        <dbReference type="EMBL" id="CAF4623365.1"/>
    </source>
</evidence>
<dbReference type="Proteomes" id="UP000663865">
    <property type="component" value="Unassembled WGS sequence"/>
</dbReference>
<feature type="compositionally biased region" description="Polar residues" evidence="1">
    <location>
        <begin position="119"/>
        <end position="141"/>
    </location>
</feature>
<feature type="region of interest" description="Disordered" evidence="1">
    <location>
        <begin position="280"/>
        <end position="355"/>
    </location>
</feature>
<feature type="compositionally biased region" description="Low complexity" evidence="1">
    <location>
        <begin position="334"/>
        <end position="347"/>
    </location>
</feature>
<feature type="region of interest" description="Disordered" evidence="1">
    <location>
        <begin position="213"/>
        <end position="251"/>
    </location>
</feature>
<feature type="compositionally biased region" description="Polar residues" evidence="1">
    <location>
        <begin position="63"/>
        <end position="75"/>
    </location>
</feature>
<evidence type="ECO:0000313" key="4">
    <source>
        <dbReference type="Proteomes" id="UP000663865"/>
    </source>
</evidence>
<name>A0A818JUY4_9BILA</name>
<protein>
    <submittedName>
        <fullName evidence="2">Uncharacterized protein</fullName>
    </submittedName>
</protein>
<gene>
    <name evidence="2" type="ORF">KIK155_LOCUS18128</name>
    <name evidence="3" type="ORF">TOA249_LOCUS12113</name>
</gene>
<feature type="compositionally biased region" description="Basic and acidic residues" evidence="1">
    <location>
        <begin position="159"/>
        <end position="172"/>
    </location>
</feature>
<feature type="compositionally biased region" description="Low complexity" evidence="1">
    <location>
        <begin position="216"/>
        <end position="241"/>
    </location>
</feature>
<feature type="region of interest" description="Disordered" evidence="1">
    <location>
        <begin position="483"/>
        <end position="503"/>
    </location>
</feature>
<reference evidence="2" key="1">
    <citation type="submission" date="2021-02" db="EMBL/GenBank/DDBJ databases">
        <authorList>
            <person name="Nowell W R."/>
        </authorList>
    </citation>
    <scope>NUCLEOTIDE SEQUENCE</scope>
</reference>
<dbReference type="EMBL" id="CAJOBS010000676">
    <property type="protein sequence ID" value="CAF4623365.1"/>
    <property type="molecule type" value="Genomic_DNA"/>
</dbReference>
<comment type="caution">
    <text evidence="2">The sequence shown here is derived from an EMBL/GenBank/DDBJ whole genome shotgun (WGS) entry which is preliminary data.</text>
</comment>
<dbReference type="Proteomes" id="UP000663838">
    <property type="component" value="Unassembled WGS sequence"/>
</dbReference>
<proteinExistence type="predicted"/>
<feature type="region of interest" description="Disordered" evidence="1">
    <location>
        <begin position="119"/>
        <end position="189"/>
    </location>
</feature>
<dbReference type="AlphaFoldDB" id="A0A818JUY4"/>
<evidence type="ECO:0000313" key="2">
    <source>
        <dbReference type="EMBL" id="CAF3544762.1"/>
    </source>
</evidence>
<feature type="compositionally biased region" description="Polar residues" evidence="1">
    <location>
        <begin position="242"/>
        <end position="251"/>
    </location>
</feature>